<proteinExistence type="predicted"/>
<comment type="caution">
    <text evidence="1">The sequence shown here is derived from an EMBL/GenBank/DDBJ whole genome shotgun (WGS) entry which is preliminary data.</text>
</comment>
<name>A0ACB6ZHS0_THEGA</name>
<sequence>MLTVQNILSVRAVNKRFYTLTHHASIWKRLLRRLNLPVPPLPPTSRRSFTKLTGLEAERLFIRSLSLSKNFLSRNPTPYWARAVEAFHRVQSMIILPGGHHLVASVKEETGNSFALILFVLDYRNGGALLLAKTGTPTQAYNLQAKYMKLHGQNGIVIAYTIKDIRSKKYKNAAQAQGFEISDLNPASMVDAPVPLKYQCFALFCPLAVLEELGDPDLYFPGSKQFFEYARRQASPFKLIAEFSSASPLGPINLAEMFGSPCMAVVKGTRKILFKNLELPGDSMINCPPLSLPIENTAIKAIRLLPSEATIFVVHTDKIHGVVFAVYTIPALDTISNEQHPISAISLSRSDVESINVTDNPPLFSTYTDSNLDPESPPNLIAQTSRTISVLCSSTEDPVTRQRTFCRISLPSRPWAESNRPLPVVPFPLPKEVEDAPGGGEAFVRKHATHYSLLAPSRDLFPLGFAAEDGKINCLPGSNHSLVYWNIDSIRESSPLRAFAIYSAPSPAVTDDGDDPENEEVEAIINGIPMRRKKLRVKLVHMWENLSSTITSAPARCLAWDECIGRMCIALENDSRIFVVDFAQAPKEGMLSISI</sequence>
<protein>
    <submittedName>
        <fullName evidence="1">Uncharacterized protein</fullName>
    </submittedName>
</protein>
<gene>
    <name evidence="1" type="ORF">BDM02DRAFT_3186759</name>
</gene>
<evidence type="ECO:0000313" key="1">
    <source>
        <dbReference type="EMBL" id="KAF9648893.1"/>
    </source>
</evidence>
<reference evidence="1" key="2">
    <citation type="journal article" date="2020" name="Nat. Commun.">
        <title>Large-scale genome sequencing of mycorrhizal fungi provides insights into the early evolution of symbiotic traits.</title>
        <authorList>
            <person name="Miyauchi S."/>
            <person name="Kiss E."/>
            <person name="Kuo A."/>
            <person name="Drula E."/>
            <person name="Kohler A."/>
            <person name="Sanchez-Garcia M."/>
            <person name="Morin E."/>
            <person name="Andreopoulos B."/>
            <person name="Barry K.W."/>
            <person name="Bonito G."/>
            <person name="Buee M."/>
            <person name="Carver A."/>
            <person name="Chen C."/>
            <person name="Cichocki N."/>
            <person name="Clum A."/>
            <person name="Culley D."/>
            <person name="Crous P.W."/>
            <person name="Fauchery L."/>
            <person name="Girlanda M."/>
            <person name="Hayes R.D."/>
            <person name="Keri Z."/>
            <person name="LaButti K."/>
            <person name="Lipzen A."/>
            <person name="Lombard V."/>
            <person name="Magnuson J."/>
            <person name="Maillard F."/>
            <person name="Murat C."/>
            <person name="Nolan M."/>
            <person name="Ohm R.A."/>
            <person name="Pangilinan J."/>
            <person name="Pereira M.F."/>
            <person name="Perotto S."/>
            <person name="Peter M."/>
            <person name="Pfister S."/>
            <person name="Riley R."/>
            <person name="Sitrit Y."/>
            <person name="Stielow J.B."/>
            <person name="Szollosi G."/>
            <person name="Zifcakova L."/>
            <person name="Stursova M."/>
            <person name="Spatafora J.W."/>
            <person name="Tedersoo L."/>
            <person name="Vaario L.M."/>
            <person name="Yamada A."/>
            <person name="Yan M."/>
            <person name="Wang P."/>
            <person name="Xu J."/>
            <person name="Bruns T."/>
            <person name="Baldrian P."/>
            <person name="Vilgalys R."/>
            <person name="Dunand C."/>
            <person name="Henrissat B."/>
            <person name="Grigoriev I.V."/>
            <person name="Hibbett D."/>
            <person name="Nagy L.G."/>
            <person name="Martin F.M."/>
        </authorList>
    </citation>
    <scope>NUCLEOTIDE SEQUENCE</scope>
    <source>
        <strain evidence="1">P2</strain>
    </source>
</reference>
<organism evidence="1 2">
    <name type="scientific">Thelephora ganbajun</name>
    <name type="common">Ganba fungus</name>
    <dbReference type="NCBI Taxonomy" id="370292"/>
    <lineage>
        <taxon>Eukaryota</taxon>
        <taxon>Fungi</taxon>
        <taxon>Dikarya</taxon>
        <taxon>Basidiomycota</taxon>
        <taxon>Agaricomycotina</taxon>
        <taxon>Agaricomycetes</taxon>
        <taxon>Thelephorales</taxon>
        <taxon>Thelephoraceae</taxon>
        <taxon>Thelephora</taxon>
    </lineage>
</organism>
<accession>A0ACB6ZHS0</accession>
<keyword evidence="2" id="KW-1185">Reference proteome</keyword>
<evidence type="ECO:0000313" key="2">
    <source>
        <dbReference type="Proteomes" id="UP000886501"/>
    </source>
</evidence>
<dbReference type="Proteomes" id="UP000886501">
    <property type="component" value="Unassembled WGS sequence"/>
</dbReference>
<reference evidence="1" key="1">
    <citation type="submission" date="2019-10" db="EMBL/GenBank/DDBJ databases">
        <authorList>
            <consortium name="DOE Joint Genome Institute"/>
            <person name="Kuo A."/>
            <person name="Miyauchi S."/>
            <person name="Kiss E."/>
            <person name="Drula E."/>
            <person name="Kohler A."/>
            <person name="Sanchez-Garcia M."/>
            <person name="Andreopoulos B."/>
            <person name="Barry K.W."/>
            <person name="Bonito G."/>
            <person name="Buee M."/>
            <person name="Carver A."/>
            <person name="Chen C."/>
            <person name="Cichocki N."/>
            <person name="Clum A."/>
            <person name="Culley D."/>
            <person name="Crous P.W."/>
            <person name="Fauchery L."/>
            <person name="Girlanda M."/>
            <person name="Hayes R."/>
            <person name="Keri Z."/>
            <person name="Labutti K."/>
            <person name="Lipzen A."/>
            <person name="Lombard V."/>
            <person name="Magnuson J."/>
            <person name="Maillard F."/>
            <person name="Morin E."/>
            <person name="Murat C."/>
            <person name="Nolan M."/>
            <person name="Ohm R."/>
            <person name="Pangilinan J."/>
            <person name="Pereira M."/>
            <person name="Perotto S."/>
            <person name="Peter M."/>
            <person name="Riley R."/>
            <person name="Sitrit Y."/>
            <person name="Stielow B."/>
            <person name="Szollosi G."/>
            <person name="Zifcakova L."/>
            <person name="Stursova M."/>
            <person name="Spatafora J.W."/>
            <person name="Tedersoo L."/>
            <person name="Vaario L.-M."/>
            <person name="Yamada A."/>
            <person name="Yan M."/>
            <person name="Wang P."/>
            <person name="Xu J."/>
            <person name="Bruns T."/>
            <person name="Baldrian P."/>
            <person name="Vilgalys R."/>
            <person name="Henrissat B."/>
            <person name="Grigoriev I.V."/>
            <person name="Hibbett D."/>
            <person name="Nagy L.G."/>
            <person name="Martin F.M."/>
        </authorList>
    </citation>
    <scope>NUCLEOTIDE SEQUENCE</scope>
    <source>
        <strain evidence="1">P2</strain>
    </source>
</reference>
<dbReference type="EMBL" id="MU118006">
    <property type="protein sequence ID" value="KAF9648893.1"/>
    <property type="molecule type" value="Genomic_DNA"/>
</dbReference>